<feature type="binding site" evidence="5">
    <location>
        <position position="98"/>
    </location>
    <ligand>
        <name>substrate</name>
    </ligand>
</feature>
<feature type="binding site" evidence="5">
    <location>
        <position position="191"/>
    </location>
    <ligand>
        <name>substrate</name>
    </ligand>
</feature>
<comment type="catalytic activity">
    <reaction evidence="5">
        <text>S-methyl-5'-thioadenosine + H2O + H(+) = S-methyl-5'-thioinosine + NH4(+)</text>
        <dbReference type="Rhea" id="RHEA:25025"/>
        <dbReference type="ChEBI" id="CHEBI:15377"/>
        <dbReference type="ChEBI" id="CHEBI:15378"/>
        <dbReference type="ChEBI" id="CHEBI:17509"/>
        <dbReference type="ChEBI" id="CHEBI:28938"/>
        <dbReference type="ChEBI" id="CHEBI:48595"/>
        <dbReference type="EC" id="3.5.4.31"/>
    </reaction>
</comment>
<keyword evidence="2 5" id="KW-0479">Metal-binding</keyword>
<dbReference type="InterPro" id="IPR023512">
    <property type="entry name" value="Deaminase_MtaD/DadD"/>
</dbReference>
<evidence type="ECO:0000259" key="6">
    <source>
        <dbReference type="Pfam" id="PF01979"/>
    </source>
</evidence>
<dbReference type="Pfam" id="PF01979">
    <property type="entry name" value="Amidohydro_1"/>
    <property type="match status" value="1"/>
</dbReference>
<feature type="domain" description="Amidohydrolase-related" evidence="6">
    <location>
        <begin position="61"/>
        <end position="410"/>
    </location>
</feature>
<comment type="catalytic activity">
    <reaction evidence="5">
        <text>S-adenosyl-L-homocysteine + H2O + H(+) = S-inosyl-L-homocysteine + NH4(+)</text>
        <dbReference type="Rhea" id="RHEA:20716"/>
        <dbReference type="ChEBI" id="CHEBI:15377"/>
        <dbReference type="ChEBI" id="CHEBI:15378"/>
        <dbReference type="ChEBI" id="CHEBI:28938"/>
        <dbReference type="ChEBI" id="CHEBI:57856"/>
        <dbReference type="ChEBI" id="CHEBI:57985"/>
        <dbReference type="EC" id="3.5.4.28"/>
    </reaction>
</comment>
<protein>
    <recommendedName>
        <fullName evidence="5">5-methylthioadenosine/S-adenosylhomocysteine deaminase</fullName>
        <shortName evidence="5">MTA/SAH deaminase</shortName>
        <ecNumber evidence="5">3.5.4.28</ecNumber>
        <ecNumber evidence="5">3.5.4.31</ecNumber>
    </recommendedName>
</protein>
<feature type="binding site" evidence="5">
    <location>
        <position position="221"/>
    </location>
    <ligand>
        <name>substrate</name>
    </ligand>
</feature>
<comment type="caution">
    <text evidence="7">The sequence shown here is derived from an EMBL/GenBank/DDBJ whole genome shotgun (WGS) entry which is preliminary data.</text>
</comment>
<evidence type="ECO:0000256" key="1">
    <source>
        <dbReference type="ARBA" id="ARBA00006745"/>
    </source>
</evidence>
<dbReference type="EMBL" id="JPGN01000072">
    <property type="protein sequence ID" value="KFI18833.1"/>
    <property type="molecule type" value="Genomic_DNA"/>
</dbReference>
<name>A0A0E2YZQ2_9GAMM</name>
<dbReference type="GO" id="GO:0046872">
    <property type="term" value="F:metal ion binding"/>
    <property type="evidence" value="ECO:0007669"/>
    <property type="project" value="UniProtKB-KW"/>
</dbReference>
<evidence type="ECO:0000256" key="2">
    <source>
        <dbReference type="ARBA" id="ARBA00022723"/>
    </source>
</evidence>
<dbReference type="PANTHER" id="PTHR43794">
    <property type="entry name" value="AMINOHYDROLASE SSNA-RELATED"/>
    <property type="match status" value="1"/>
</dbReference>
<comment type="similarity">
    <text evidence="5">Belongs to the metallo-dependent hydrolases superfamily. MTA/SAH deaminase family.</text>
</comment>
<keyword evidence="3 5" id="KW-0378">Hydrolase</keyword>
<dbReference type="AlphaFoldDB" id="A0A0E2YZQ2"/>
<organism evidence="7 8">
    <name type="scientific">Nitrosococcus oceani C-27</name>
    <dbReference type="NCBI Taxonomy" id="314279"/>
    <lineage>
        <taxon>Bacteria</taxon>
        <taxon>Pseudomonadati</taxon>
        <taxon>Pseudomonadota</taxon>
        <taxon>Gammaproteobacteria</taxon>
        <taxon>Chromatiales</taxon>
        <taxon>Chromatiaceae</taxon>
        <taxon>Nitrosococcus</taxon>
    </lineage>
</organism>
<dbReference type="Gene3D" id="2.30.40.10">
    <property type="entry name" value="Urease, subunit C, domain 1"/>
    <property type="match status" value="1"/>
</dbReference>
<evidence type="ECO:0000256" key="4">
    <source>
        <dbReference type="ARBA" id="ARBA00022833"/>
    </source>
</evidence>
<dbReference type="InterPro" id="IPR050287">
    <property type="entry name" value="MTA/SAH_deaminase"/>
</dbReference>
<comment type="caution">
    <text evidence="5">Lacks conserved residue(s) required for the propagation of feature annotation.</text>
</comment>
<keyword evidence="4 5" id="KW-0862">Zinc</keyword>
<dbReference type="GO" id="GO:0090614">
    <property type="term" value="F:5'-methylthioadenosine deaminase activity"/>
    <property type="evidence" value="ECO:0007669"/>
    <property type="project" value="UniProtKB-UniRule"/>
</dbReference>
<gene>
    <name evidence="5" type="primary">mtaD</name>
    <name evidence="7" type="ORF">IB75_12270</name>
</gene>
<accession>A0A0E2YZQ2</accession>
<evidence type="ECO:0000313" key="8">
    <source>
        <dbReference type="Proteomes" id="UP000028839"/>
    </source>
</evidence>
<dbReference type="EC" id="3.5.4.28" evidence="5"/>
<feature type="binding site" evidence="5">
    <location>
        <position position="71"/>
    </location>
    <ligand>
        <name>Zn(2+)</name>
        <dbReference type="ChEBI" id="CHEBI:29105"/>
    </ligand>
</feature>
<dbReference type="FunFam" id="3.20.20.140:FF:000014">
    <property type="entry name" value="5-methylthioadenosine/S-adenosylhomocysteine deaminase"/>
    <property type="match status" value="1"/>
</dbReference>
<evidence type="ECO:0000313" key="7">
    <source>
        <dbReference type="EMBL" id="KFI18833.1"/>
    </source>
</evidence>
<dbReference type="EC" id="3.5.4.31" evidence="5"/>
<dbReference type="GO" id="GO:0050270">
    <property type="term" value="F:S-adenosylhomocysteine deaminase activity"/>
    <property type="evidence" value="ECO:0007669"/>
    <property type="project" value="UniProtKB-UniRule"/>
</dbReference>
<proteinExistence type="inferred from homology"/>
<comment type="cofactor">
    <cofactor evidence="5">
        <name>Zn(2+)</name>
        <dbReference type="ChEBI" id="CHEBI:29105"/>
    </cofactor>
    <text evidence="5">Binds 1 zinc ion per subunit.</text>
</comment>
<dbReference type="OrthoDB" id="9807210at2"/>
<dbReference type="NCBIfam" id="NF006549">
    <property type="entry name" value="PRK09045.1"/>
    <property type="match status" value="1"/>
</dbReference>
<sequence length="442" mass="49418">MQNIKTLIHARWVIPVIPEGQILENHSLAIYQGRIVDCLPRIEAETRYRDAHQIELTQHALIPGLINAHIHSPMSLLRGLADDLPLMEWLEKHIWPAETKWVSETFVRDGALLAIAEMLRGGITCFNDMYFFPEVVAQAAVEANMRAVIGMIVIDFPSRWAKTPEDYLRKGLELNDNYQNHPLIKTAFAPHAPYTVSDESLTQVAILSKELNIPVHMHIHETVEEINRSITQYGMRPLGRLQRLGLLSSRLLAVHMTQLTDQEFQTITKHGIHIVHCPESNLKLASGFCPVAKLYQAGINIALGTDSAASNNDLDMFVEMRLTALLAKALASDASAIPAKQALRMATLNGAQALGLEQEIGSLEIGKIADIVAVDLGGLETQPLYDPISQLVYTAGRDKVSDVWIAGQQVLKRRQFTTLDERLLLSRTQAWAERIKESRKFT</sequence>
<dbReference type="SUPFAM" id="SSF51556">
    <property type="entry name" value="Metallo-dependent hydrolases"/>
    <property type="match status" value="1"/>
</dbReference>
<evidence type="ECO:0000256" key="3">
    <source>
        <dbReference type="ARBA" id="ARBA00022801"/>
    </source>
</evidence>
<dbReference type="InterPro" id="IPR032466">
    <property type="entry name" value="Metal_Hydrolase"/>
</dbReference>
<comment type="similarity">
    <text evidence="1">Belongs to the metallo-dependent hydrolases superfamily. ATZ/TRZ family.</text>
</comment>
<feature type="binding site" evidence="5">
    <location>
        <position position="306"/>
    </location>
    <ligand>
        <name>substrate</name>
    </ligand>
</feature>
<dbReference type="InterPro" id="IPR011059">
    <property type="entry name" value="Metal-dep_hydrolase_composite"/>
</dbReference>
<dbReference type="Gene3D" id="3.20.20.140">
    <property type="entry name" value="Metal-dependent hydrolases"/>
    <property type="match status" value="1"/>
</dbReference>
<dbReference type="Proteomes" id="UP000028839">
    <property type="component" value="Unassembled WGS sequence"/>
</dbReference>
<dbReference type="SUPFAM" id="SSF51338">
    <property type="entry name" value="Composite domain of metallo-dependent hydrolases"/>
    <property type="match status" value="1"/>
</dbReference>
<feature type="binding site" evidence="5">
    <location>
        <position position="306"/>
    </location>
    <ligand>
        <name>Zn(2+)</name>
        <dbReference type="ChEBI" id="CHEBI:29105"/>
    </ligand>
</feature>
<dbReference type="HOGENOM" id="CLU_012358_2_1_6"/>
<dbReference type="CDD" id="cd01298">
    <property type="entry name" value="ATZ_TRZ_like"/>
    <property type="match status" value="1"/>
</dbReference>
<evidence type="ECO:0000256" key="5">
    <source>
        <dbReference type="HAMAP-Rule" id="MF_01281"/>
    </source>
</evidence>
<dbReference type="InterPro" id="IPR006680">
    <property type="entry name" value="Amidohydro-rel"/>
</dbReference>
<dbReference type="HAMAP" id="MF_01281">
    <property type="entry name" value="MTA_SAH_deamin"/>
    <property type="match status" value="1"/>
</dbReference>
<feature type="binding site" evidence="5">
    <location>
        <position position="69"/>
    </location>
    <ligand>
        <name>Zn(2+)</name>
        <dbReference type="ChEBI" id="CHEBI:29105"/>
    </ligand>
</feature>
<reference evidence="7 8" key="1">
    <citation type="submission" date="2014-07" db="EMBL/GenBank/DDBJ databases">
        <title>Comparative analysis of Nitrosococcus oceani genome inventories of strains from Pacific and Atlantic gyres.</title>
        <authorList>
            <person name="Lim C.K."/>
            <person name="Wang L."/>
            <person name="Sayavedra-Soto L.A."/>
            <person name="Klotz M.G."/>
        </authorList>
    </citation>
    <scope>NUCLEOTIDE SEQUENCE [LARGE SCALE GENOMIC DNA]</scope>
    <source>
        <strain evidence="7 8">C-27</strain>
    </source>
</reference>
<comment type="function">
    <text evidence="5">Catalyzes the deamination of 5-methylthioadenosine and S-adenosyl-L-homocysteine into 5-methylthioinosine and S-inosyl-L-homocysteine, respectively. Is also able to deaminate adenosine.</text>
</comment>
<feature type="binding site" evidence="5">
    <location>
        <position position="218"/>
    </location>
    <ligand>
        <name>Zn(2+)</name>
        <dbReference type="ChEBI" id="CHEBI:29105"/>
    </ligand>
</feature>
<dbReference type="PANTHER" id="PTHR43794:SF11">
    <property type="entry name" value="AMIDOHYDROLASE-RELATED DOMAIN-CONTAINING PROTEIN"/>
    <property type="match status" value="1"/>
</dbReference>